<keyword evidence="2" id="KW-1185">Reference proteome</keyword>
<dbReference type="OrthoDB" id="674555at2"/>
<proteinExistence type="predicted"/>
<protein>
    <submittedName>
        <fullName evidence="1">Uncharacterized protein</fullName>
    </submittedName>
</protein>
<dbReference type="Proteomes" id="UP000263900">
    <property type="component" value="Chromosome"/>
</dbReference>
<dbReference type="EMBL" id="CP032157">
    <property type="protein sequence ID" value="AXY74126.1"/>
    <property type="molecule type" value="Genomic_DNA"/>
</dbReference>
<evidence type="ECO:0000313" key="1">
    <source>
        <dbReference type="EMBL" id="AXY74126.1"/>
    </source>
</evidence>
<organism evidence="1 2">
    <name type="scientific">Paraflavitalea soli</name>
    <dbReference type="NCBI Taxonomy" id="2315862"/>
    <lineage>
        <taxon>Bacteria</taxon>
        <taxon>Pseudomonadati</taxon>
        <taxon>Bacteroidota</taxon>
        <taxon>Chitinophagia</taxon>
        <taxon>Chitinophagales</taxon>
        <taxon>Chitinophagaceae</taxon>
        <taxon>Paraflavitalea</taxon>
    </lineage>
</organism>
<dbReference type="AlphaFoldDB" id="A0A3B7MMF7"/>
<dbReference type="KEGG" id="pseg:D3H65_09135"/>
<name>A0A3B7MMF7_9BACT</name>
<accession>A0A3B7MMF7</accession>
<sequence length="164" mass="19479">MGYGTFNAYENYNVFYFQNKLTETRDKERYYPAYFNINLPKRIRHYSLGGMNQFIFNYDNKQALYIYTDIYNSSVITLDTMYTPSQVEVESIIDKQFYSINPRGKFSIEKNKFNKRRNHLIVKRNAATIILYNIKKGNIETFIKSASTFTFMNNPKNITKVKAL</sequence>
<evidence type="ECO:0000313" key="2">
    <source>
        <dbReference type="Proteomes" id="UP000263900"/>
    </source>
</evidence>
<gene>
    <name evidence="1" type="ORF">D3H65_09135</name>
</gene>
<reference evidence="1 2" key="1">
    <citation type="submission" date="2018-09" db="EMBL/GenBank/DDBJ databases">
        <title>Genome sequencing of strain 6GH32-13.</title>
        <authorList>
            <person name="Weon H.-Y."/>
            <person name="Heo J."/>
            <person name="Kwon S.-W."/>
        </authorList>
    </citation>
    <scope>NUCLEOTIDE SEQUENCE [LARGE SCALE GENOMIC DNA]</scope>
    <source>
        <strain evidence="1 2">5GH32-13</strain>
    </source>
</reference>